<organism evidence="2 3">
    <name type="scientific">Sodiomyces alkalinus (strain CBS 110278 / VKM F-3762 / F11)</name>
    <name type="common">Alkaliphilic filamentous fungus</name>
    <dbReference type="NCBI Taxonomy" id="1314773"/>
    <lineage>
        <taxon>Eukaryota</taxon>
        <taxon>Fungi</taxon>
        <taxon>Dikarya</taxon>
        <taxon>Ascomycota</taxon>
        <taxon>Pezizomycotina</taxon>
        <taxon>Sordariomycetes</taxon>
        <taxon>Hypocreomycetidae</taxon>
        <taxon>Glomerellales</taxon>
        <taxon>Plectosphaerellaceae</taxon>
        <taxon>Sodiomyces</taxon>
    </lineage>
</organism>
<sequence length="71" mass="8060">MGVSIDLGRLHSLFGLWIMHGVCGQDKMLFQVVVRSGVQSTLYTTIVCHSWVSKYPMYLRPNGPEEGEIYQ</sequence>
<feature type="signal peptide" evidence="1">
    <location>
        <begin position="1"/>
        <end position="24"/>
    </location>
</feature>
<dbReference type="AlphaFoldDB" id="A0A3N2PXD1"/>
<feature type="chain" id="PRO_5018195747" evidence="1">
    <location>
        <begin position="25"/>
        <end position="71"/>
    </location>
</feature>
<evidence type="ECO:0000313" key="2">
    <source>
        <dbReference type="EMBL" id="ROT39190.1"/>
    </source>
</evidence>
<proteinExistence type="predicted"/>
<evidence type="ECO:0000313" key="3">
    <source>
        <dbReference type="Proteomes" id="UP000272025"/>
    </source>
</evidence>
<keyword evidence="3" id="KW-1185">Reference proteome</keyword>
<evidence type="ECO:0000256" key="1">
    <source>
        <dbReference type="SAM" id="SignalP"/>
    </source>
</evidence>
<reference evidence="2 3" key="1">
    <citation type="journal article" date="2018" name="Mol. Ecol.">
        <title>The obligate alkalophilic soda-lake fungus Sodiomyces alkalinus has shifted to a protein diet.</title>
        <authorList>
            <person name="Grum-Grzhimaylo A.A."/>
            <person name="Falkoski D.L."/>
            <person name="van den Heuvel J."/>
            <person name="Valero-Jimenez C.A."/>
            <person name="Min B."/>
            <person name="Choi I.G."/>
            <person name="Lipzen A."/>
            <person name="Daum C.G."/>
            <person name="Aanen D.K."/>
            <person name="Tsang A."/>
            <person name="Henrissat B."/>
            <person name="Bilanenko E.N."/>
            <person name="de Vries R.P."/>
            <person name="van Kan J.A.L."/>
            <person name="Grigoriev I.V."/>
            <person name="Debets A.J.M."/>
        </authorList>
    </citation>
    <scope>NUCLEOTIDE SEQUENCE [LARGE SCALE GENOMIC DNA]</scope>
    <source>
        <strain evidence="2 3">F11</strain>
    </source>
</reference>
<dbReference type="RefSeq" id="XP_028466996.1">
    <property type="nucleotide sequence ID" value="XM_028606887.1"/>
</dbReference>
<accession>A0A3N2PXD1</accession>
<dbReference type="EMBL" id="ML119054">
    <property type="protein sequence ID" value="ROT39190.1"/>
    <property type="molecule type" value="Genomic_DNA"/>
</dbReference>
<keyword evidence="1" id="KW-0732">Signal</keyword>
<gene>
    <name evidence="2" type="ORF">SODALDRAFT_153907</name>
</gene>
<name>A0A3N2PXD1_SODAK</name>
<dbReference type="GeneID" id="39575365"/>
<protein>
    <submittedName>
        <fullName evidence="2">Uncharacterized protein</fullName>
    </submittedName>
</protein>
<dbReference type="Proteomes" id="UP000272025">
    <property type="component" value="Unassembled WGS sequence"/>
</dbReference>